<dbReference type="KEGG" id="tbg:TbgDal_V840"/>
<gene>
    <name evidence="1" type="ORF">TbgDal_V840</name>
</gene>
<reference evidence="2" key="1">
    <citation type="journal article" date="2010" name="PLoS Negl. Trop. Dis.">
        <title>The genome sequence of Trypanosoma brucei gambiense, causative agent of chronic human african trypanosomiasis.</title>
        <authorList>
            <person name="Jackson A.P."/>
            <person name="Sanders M."/>
            <person name="Berry A."/>
            <person name="McQuillan J."/>
            <person name="Aslett M.A."/>
            <person name="Quail M.A."/>
            <person name="Chukualim B."/>
            <person name="Capewell P."/>
            <person name="MacLeod A."/>
            <person name="Melville S.E."/>
            <person name="Gibson W."/>
            <person name="Barry J.D."/>
            <person name="Berriman M."/>
            <person name="Hertz-Fowler C."/>
        </authorList>
    </citation>
    <scope>NUCLEOTIDE SEQUENCE [LARGE SCALE GENOMIC DNA]</scope>
    <source>
        <strain evidence="2">MHOM/CI/86/DAL972</strain>
    </source>
</reference>
<dbReference type="RefSeq" id="XP_011773233.1">
    <property type="nucleotide sequence ID" value="XM_011774931.1"/>
</dbReference>
<dbReference type="GeneID" id="23861710"/>
<organism evidence="1 2">
    <name type="scientific">Trypanosoma brucei gambiense (strain MHOM/CI/86/DAL972)</name>
    <dbReference type="NCBI Taxonomy" id="679716"/>
    <lineage>
        <taxon>Eukaryota</taxon>
        <taxon>Discoba</taxon>
        <taxon>Euglenozoa</taxon>
        <taxon>Kinetoplastea</taxon>
        <taxon>Metakinetoplastina</taxon>
        <taxon>Trypanosomatida</taxon>
        <taxon>Trypanosomatidae</taxon>
        <taxon>Trypanosoma</taxon>
    </lineage>
</organism>
<protein>
    <submittedName>
        <fullName evidence="1">Uncharacterized protein</fullName>
    </submittedName>
</protein>
<dbReference type="Proteomes" id="UP000002316">
    <property type="component" value="Chromosome 5"/>
</dbReference>
<dbReference type="AlphaFoldDB" id="C9ZNG8"/>
<name>C9ZNG8_TRYB9</name>
<evidence type="ECO:0000313" key="1">
    <source>
        <dbReference type="EMBL" id="CBH10946.1"/>
    </source>
</evidence>
<sequence length="124" mass="14269">MMLPVCVGLSMSLYTFLYTQHFNTACMFASTRCPLHGRVTFWHLDGLLFLSISTRSAGILCRKLLERDCRVLSREGEKNNNKRTPLPPYRYVGFLQAARWFVVPEGRHGDLKLANAEYDEPRAK</sequence>
<dbReference type="EMBL" id="FN554968">
    <property type="protein sequence ID" value="CBH10946.1"/>
    <property type="molecule type" value="Genomic_DNA"/>
</dbReference>
<proteinExistence type="predicted"/>
<accession>C9ZNG8</accession>
<evidence type="ECO:0000313" key="2">
    <source>
        <dbReference type="Proteomes" id="UP000002316"/>
    </source>
</evidence>